<sequence length="86" mass="9751">MMSAVARHHSSAVVPFTLPCCRCSSSSLLVFSSSSRMSLMVMPCHRSIQQNTCRWKLWKILRSIFCTKASTRFWSPNHLNSTVTSL</sequence>
<proteinExistence type="predicted"/>
<organism evidence="1">
    <name type="scientific">Ixodes ricinus</name>
    <name type="common">Common tick</name>
    <name type="synonym">Acarus ricinus</name>
    <dbReference type="NCBI Taxonomy" id="34613"/>
    <lineage>
        <taxon>Eukaryota</taxon>
        <taxon>Metazoa</taxon>
        <taxon>Ecdysozoa</taxon>
        <taxon>Arthropoda</taxon>
        <taxon>Chelicerata</taxon>
        <taxon>Arachnida</taxon>
        <taxon>Acari</taxon>
        <taxon>Parasitiformes</taxon>
        <taxon>Ixodida</taxon>
        <taxon>Ixodoidea</taxon>
        <taxon>Ixodidae</taxon>
        <taxon>Ixodinae</taxon>
        <taxon>Ixodes</taxon>
    </lineage>
</organism>
<name>A0A6B0U984_IXORI</name>
<evidence type="ECO:0000313" key="1">
    <source>
        <dbReference type="EMBL" id="MXU85434.1"/>
    </source>
</evidence>
<accession>A0A6B0U984</accession>
<protein>
    <submittedName>
        <fullName evidence="1">Uncharacterized protein</fullName>
    </submittedName>
</protein>
<dbReference type="AlphaFoldDB" id="A0A6B0U984"/>
<dbReference type="EMBL" id="GIFC01003351">
    <property type="protein sequence ID" value="MXU85434.1"/>
    <property type="molecule type" value="Transcribed_RNA"/>
</dbReference>
<reference evidence="1" key="1">
    <citation type="submission" date="2019-12" db="EMBL/GenBank/DDBJ databases">
        <title>An insight into the sialome of adult female Ixodes ricinus ticks feeding for 6 days.</title>
        <authorList>
            <person name="Perner J."/>
            <person name="Ribeiro J.M.C."/>
        </authorList>
    </citation>
    <scope>NUCLEOTIDE SEQUENCE</scope>
    <source>
        <strain evidence="1">Semi-engorged</strain>
        <tissue evidence="1">Salivary glands</tissue>
    </source>
</reference>